<protein>
    <recommendedName>
        <fullName evidence="4">Transposase</fullName>
    </recommendedName>
</protein>
<evidence type="ECO:0000313" key="2">
    <source>
        <dbReference type="EMBL" id="QNR69736.1"/>
    </source>
</evidence>
<dbReference type="EMBL" id="CP061172">
    <property type="protein sequence ID" value="QNR69736.1"/>
    <property type="molecule type" value="Genomic_DNA"/>
</dbReference>
<sequence>MMDATIVRVHQHGLGTKRGKTNRRSDVPVEDALGNPFRFELTGDEAHDSIYGYEMLKAMN</sequence>
<accession>A0A7H0YF78</accession>
<dbReference type="AlphaFoldDB" id="A0A7H0YF78"/>
<evidence type="ECO:0000313" key="3">
    <source>
        <dbReference type="Proteomes" id="UP000516384"/>
    </source>
</evidence>
<reference evidence="2 3" key="1">
    <citation type="submission" date="2020-09" db="EMBL/GenBank/DDBJ databases">
        <title>Characterization of Paenibacillus peoriae strain ZF390 with broad-spectrum antimicrobial activity as a potential biocontrol agent.</title>
        <authorList>
            <person name="Li L."/>
            <person name="Zhao Y."/>
            <person name="Li B."/>
            <person name="Xie X."/>
        </authorList>
    </citation>
    <scope>NUCLEOTIDE SEQUENCE [LARGE SCALE GENOMIC DNA]</scope>
    <source>
        <strain evidence="2 3">ZF390</strain>
    </source>
</reference>
<name>A0A7H0YF78_9BACL</name>
<dbReference type="RefSeq" id="WP_190299345.1">
    <property type="nucleotide sequence ID" value="NZ_CP061172.1"/>
</dbReference>
<dbReference type="Proteomes" id="UP000516384">
    <property type="component" value="Chromosome"/>
</dbReference>
<evidence type="ECO:0000256" key="1">
    <source>
        <dbReference type="SAM" id="MobiDB-lite"/>
    </source>
</evidence>
<gene>
    <name evidence="2" type="ORF">IAQ67_12425</name>
</gene>
<proteinExistence type="predicted"/>
<organism evidence="2 3">
    <name type="scientific">Paenibacillus peoriae</name>
    <dbReference type="NCBI Taxonomy" id="59893"/>
    <lineage>
        <taxon>Bacteria</taxon>
        <taxon>Bacillati</taxon>
        <taxon>Bacillota</taxon>
        <taxon>Bacilli</taxon>
        <taxon>Bacillales</taxon>
        <taxon>Paenibacillaceae</taxon>
        <taxon>Paenibacillus</taxon>
    </lineage>
</organism>
<evidence type="ECO:0008006" key="4">
    <source>
        <dbReference type="Google" id="ProtNLM"/>
    </source>
</evidence>
<feature type="region of interest" description="Disordered" evidence="1">
    <location>
        <begin position="10"/>
        <end position="29"/>
    </location>
</feature>
<feature type="compositionally biased region" description="Basic residues" evidence="1">
    <location>
        <begin position="10"/>
        <end position="22"/>
    </location>
</feature>